<comment type="caution">
    <text evidence="3">The sequence shown here is derived from an EMBL/GenBank/DDBJ whole genome shotgun (WGS) entry which is preliminary data.</text>
</comment>
<evidence type="ECO:0000256" key="1">
    <source>
        <dbReference type="SAM" id="Phobius"/>
    </source>
</evidence>
<dbReference type="AlphaFoldDB" id="A0AAE1IWN2"/>
<feature type="transmembrane region" description="Helical" evidence="1">
    <location>
        <begin position="94"/>
        <end position="112"/>
    </location>
</feature>
<organism evidence="3 4">
    <name type="scientific">Acacia crassicarpa</name>
    <name type="common">northern wattle</name>
    <dbReference type="NCBI Taxonomy" id="499986"/>
    <lineage>
        <taxon>Eukaryota</taxon>
        <taxon>Viridiplantae</taxon>
        <taxon>Streptophyta</taxon>
        <taxon>Embryophyta</taxon>
        <taxon>Tracheophyta</taxon>
        <taxon>Spermatophyta</taxon>
        <taxon>Magnoliopsida</taxon>
        <taxon>eudicotyledons</taxon>
        <taxon>Gunneridae</taxon>
        <taxon>Pentapetalae</taxon>
        <taxon>rosids</taxon>
        <taxon>fabids</taxon>
        <taxon>Fabales</taxon>
        <taxon>Fabaceae</taxon>
        <taxon>Caesalpinioideae</taxon>
        <taxon>mimosoid clade</taxon>
        <taxon>Acacieae</taxon>
        <taxon>Acacia</taxon>
    </lineage>
</organism>
<proteinExistence type="predicted"/>
<sequence length="113" mass="12930">MRVTPVLCFFLLLFTVLMCSAYGSTLSEEAHSQKQLKDLYGMSNHRSSKPELHIVQHRTTMKRARAVYGGANDIRRPRGKRSSAQSLSLKHSSFFMAAFRHLFFALLLALCFY</sequence>
<evidence type="ECO:0000313" key="3">
    <source>
        <dbReference type="EMBL" id="KAK4257564.1"/>
    </source>
</evidence>
<protein>
    <submittedName>
        <fullName evidence="3">Uncharacterized protein</fullName>
    </submittedName>
</protein>
<keyword evidence="1" id="KW-0472">Membrane</keyword>
<accession>A0AAE1IWN2</accession>
<feature type="signal peptide" evidence="2">
    <location>
        <begin position="1"/>
        <end position="21"/>
    </location>
</feature>
<reference evidence="3" key="1">
    <citation type="submission" date="2023-10" db="EMBL/GenBank/DDBJ databases">
        <title>Chromosome-level genome of the transformable northern wattle, Acacia crassicarpa.</title>
        <authorList>
            <person name="Massaro I."/>
            <person name="Sinha N.R."/>
            <person name="Poethig S."/>
            <person name="Leichty A.R."/>
        </authorList>
    </citation>
    <scope>NUCLEOTIDE SEQUENCE</scope>
    <source>
        <strain evidence="3">Acra3RX</strain>
        <tissue evidence="3">Leaf</tissue>
    </source>
</reference>
<keyword evidence="4" id="KW-1185">Reference proteome</keyword>
<dbReference type="Proteomes" id="UP001293593">
    <property type="component" value="Unassembled WGS sequence"/>
</dbReference>
<keyword evidence="1" id="KW-0812">Transmembrane</keyword>
<feature type="chain" id="PRO_5042159700" evidence="2">
    <location>
        <begin position="22"/>
        <end position="113"/>
    </location>
</feature>
<name>A0AAE1IWN2_9FABA</name>
<keyword evidence="2" id="KW-0732">Signal</keyword>
<evidence type="ECO:0000313" key="4">
    <source>
        <dbReference type="Proteomes" id="UP001293593"/>
    </source>
</evidence>
<gene>
    <name evidence="3" type="ORF">QN277_007135</name>
</gene>
<dbReference type="EMBL" id="JAWXYG010000012">
    <property type="protein sequence ID" value="KAK4257564.1"/>
    <property type="molecule type" value="Genomic_DNA"/>
</dbReference>
<keyword evidence="1" id="KW-1133">Transmembrane helix</keyword>
<evidence type="ECO:0000256" key="2">
    <source>
        <dbReference type="SAM" id="SignalP"/>
    </source>
</evidence>